<evidence type="ECO:0000256" key="2">
    <source>
        <dbReference type="ARBA" id="ARBA00004613"/>
    </source>
</evidence>
<reference evidence="12" key="1">
    <citation type="submission" date="2014-09" db="EMBL/GenBank/DDBJ databases">
        <authorList>
            <person name="Gomez-Valero L."/>
        </authorList>
    </citation>
    <scope>NUCLEOTIDE SEQUENCE [LARGE SCALE GENOMIC DNA]</scope>
    <source>
        <strain evidence="12">ATCC700992</strain>
    </source>
</reference>
<dbReference type="NCBIfam" id="TIGR02492">
    <property type="entry name" value="flgK_ends"/>
    <property type="match status" value="1"/>
</dbReference>
<dbReference type="GO" id="GO:0009424">
    <property type="term" value="C:bacterial-type flagellum hook"/>
    <property type="evidence" value="ECO:0007669"/>
    <property type="project" value="InterPro"/>
</dbReference>
<keyword evidence="11" id="KW-0969">Cilium</keyword>
<dbReference type="OrthoDB" id="9802553at2"/>
<evidence type="ECO:0000313" key="11">
    <source>
        <dbReference type="EMBL" id="CEG56614.1"/>
    </source>
</evidence>
<evidence type="ECO:0000259" key="7">
    <source>
        <dbReference type="Pfam" id="PF00460"/>
    </source>
</evidence>
<evidence type="ECO:0000256" key="4">
    <source>
        <dbReference type="ARBA" id="ARBA00016244"/>
    </source>
</evidence>
<dbReference type="AlphaFoldDB" id="A0A098G3N6"/>
<feature type="domain" description="Flagellar hook-associated protein 1 D2-like" evidence="9">
    <location>
        <begin position="335"/>
        <end position="423"/>
    </location>
</feature>
<keyword evidence="5" id="KW-0964">Secreted</keyword>
<accession>A0A098G3N6</accession>
<feature type="domain" description="Flagellar hook-associated protein FlgK helical" evidence="10">
    <location>
        <begin position="92"/>
        <end position="319"/>
    </location>
</feature>
<dbReference type="Pfam" id="PF22638">
    <property type="entry name" value="FlgK_D1"/>
    <property type="match status" value="1"/>
</dbReference>
<dbReference type="InterPro" id="IPR049119">
    <property type="entry name" value="FlgK_D2-like"/>
</dbReference>
<protein>
    <recommendedName>
        <fullName evidence="4">Flagellar hook-associated protein 1</fullName>
    </recommendedName>
</protein>
<evidence type="ECO:0000256" key="3">
    <source>
        <dbReference type="ARBA" id="ARBA00009677"/>
    </source>
</evidence>
<keyword evidence="11" id="KW-0966">Cell projection</keyword>
<dbReference type="InterPro" id="IPR001444">
    <property type="entry name" value="Flag_bb_rod_N"/>
</dbReference>
<evidence type="ECO:0000259" key="10">
    <source>
        <dbReference type="Pfam" id="PF22638"/>
    </source>
</evidence>
<dbReference type="SUPFAM" id="SSF64518">
    <property type="entry name" value="Phase 1 flagellin"/>
    <property type="match status" value="2"/>
</dbReference>
<dbReference type="PANTHER" id="PTHR30033">
    <property type="entry name" value="FLAGELLAR HOOK-ASSOCIATED PROTEIN 1"/>
    <property type="match status" value="1"/>
</dbReference>
<evidence type="ECO:0000313" key="12">
    <source>
        <dbReference type="Proteomes" id="UP000032430"/>
    </source>
</evidence>
<feature type="domain" description="Flagellar basal-body/hook protein C-terminal" evidence="8">
    <location>
        <begin position="607"/>
        <end position="641"/>
    </location>
</feature>
<dbReference type="GO" id="GO:0005198">
    <property type="term" value="F:structural molecule activity"/>
    <property type="evidence" value="ECO:0007669"/>
    <property type="project" value="InterPro"/>
</dbReference>
<feature type="domain" description="Flagellar basal body rod protein N-terminal" evidence="7">
    <location>
        <begin position="5"/>
        <end position="33"/>
    </location>
</feature>
<dbReference type="Pfam" id="PF06429">
    <property type="entry name" value="Flg_bbr_C"/>
    <property type="match status" value="1"/>
</dbReference>
<dbReference type="RefSeq" id="WP_045095248.1">
    <property type="nucleotide sequence ID" value="NZ_LN614827.1"/>
</dbReference>
<keyword evidence="12" id="KW-1185">Reference proteome</keyword>
<sequence length="648" mass="69372">MSILSIANSGLNAFQNALAVTANNISNAKTRGYSRQSIDFTPAPSQFFAGSYFGTGVGTSSIYRNADQFANYQVRNTQSFKSQYEAFYLQASQIDKLLSQDGSSISTSLQSFFDSLGQLNNTPDSGASRDVAFKQGQLLVQQFTFMQTNLDEYQNNSTAQISQAATQINQITQGIAAANQQLMSSPNSPELLDQRDELLKQLAGFVDISTFDQGDGTINVAIASGEMLVAGTQQRNLSISTDQSNLQGTKVLLGNGAGILDITEELNSGQVGGLLSYEKNILGQASQMIGQMAIGLSLAFNAQHQLGMDANNQLGQNFFTDYNSATEQLKRATPETTNTGTGVLSVAISDISQTKLSDYQLVVSDVALNQVRLIRESDGTSTTLTWTNNPPSPPGGQIVLDGMTISVNDVTALATNDNYMLTPTRGAARDFALQITESQQIALASPVVTSAPLSNTGTGQIALGTIFNTSAVTNQYSIQFISDTEFNVVDLTHNTTTGPLTFTPNTQNTVQIPDSVNPSYSVILSGIPKTGDQFTADYNAGGIGDNRNGLLLAGIQDNKYFMSGTESMMDRYSDLLVDVGGQTKLAKSSYEASNVLFKQAVDYQSSISGVNLDEEAANLIKFEQAYEAAGKLMAIAGQIMNVLFDIMR</sequence>
<dbReference type="Proteomes" id="UP000032430">
    <property type="component" value="Chromosome I"/>
</dbReference>
<keyword evidence="11" id="KW-0282">Flagellum</keyword>
<dbReference type="InterPro" id="IPR002371">
    <property type="entry name" value="FlgK"/>
</dbReference>
<dbReference type="PANTHER" id="PTHR30033:SF1">
    <property type="entry name" value="FLAGELLAR HOOK-ASSOCIATED PROTEIN 1"/>
    <property type="match status" value="1"/>
</dbReference>
<evidence type="ECO:0000256" key="1">
    <source>
        <dbReference type="ARBA" id="ARBA00004365"/>
    </source>
</evidence>
<proteinExistence type="inferred from homology"/>
<dbReference type="STRING" id="1212491.LFA_1182"/>
<dbReference type="PRINTS" id="PR01005">
    <property type="entry name" value="FLGHOOKAP1"/>
</dbReference>
<comment type="subcellular location">
    <subcellularLocation>
        <location evidence="1">Bacterial flagellum</location>
    </subcellularLocation>
    <subcellularLocation>
        <location evidence="2">Secreted</location>
    </subcellularLocation>
</comment>
<dbReference type="KEGG" id="lfa:LFA_1182"/>
<dbReference type="InterPro" id="IPR053927">
    <property type="entry name" value="FlgK_helical"/>
</dbReference>
<organism evidence="11 12">
    <name type="scientific">Legionella fallonii LLAP-10</name>
    <dbReference type="NCBI Taxonomy" id="1212491"/>
    <lineage>
        <taxon>Bacteria</taxon>
        <taxon>Pseudomonadati</taxon>
        <taxon>Pseudomonadota</taxon>
        <taxon>Gammaproteobacteria</taxon>
        <taxon>Legionellales</taxon>
        <taxon>Legionellaceae</taxon>
        <taxon>Legionella</taxon>
    </lineage>
</organism>
<gene>
    <name evidence="11" type="primary">flgK</name>
    <name evidence="11" type="ORF">LFA_1182</name>
</gene>
<name>A0A098G3N6_9GAMM</name>
<evidence type="ECO:0000256" key="6">
    <source>
        <dbReference type="ARBA" id="ARBA00023143"/>
    </source>
</evidence>
<evidence type="ECO:0000259" key="9">
    <source>
        <dbReference type="Pfam" id="PF21158"/>
    </source>
</evidence>
<dbReference type="InterPro" id="IPR010930">
    <property type="entry name" value="Flg_bb/hook_C_dom"/>
</dbReference>
<dbReference type="GO" id="GO:0044780">
    <property type="term" value="P:bacterial-type flagellum assembly"/>
    <property type="evidence" value="ECO:0007669"/>
    <property type="project" value="InterPro"/>
</dbReference>
<dbReference type="EMBL" id="LN614827">
    <property type="protein sequence ID" value="CEG56614.1"/>
    <property type="molecule type" value="Genomic_DNA"/>
</dbReference>
<evidence type="ECO:0000256" key="5">
    <source>
        <dbReference type="ARBA" id="ARBA00022525"/>
    </source>
</evidence>
<evidence type="ECO:0000259" key="8">
    <source>
        <dbReference type="Pfam" id="PF06429"/>
    </source>
</evidence>
<dbReference type="HOGENOM" id="CLU_012762_0_0_6"/>
<keyword evidence="6" id="KW-0975">Bacterial flagellum</keyword>
<dbReference type="Pfam" id="PF21158">
    <property type="entry name" value="flgK_1st_1"/>
    <property type="match status" value="1"/>
</dbReference>
<dbReference type="GO" id="GO:0005576">
    <property type="term" value="C:extracellular region"/>
    <property type="evidence" value="ECO:0007669"/>
    <property type="project" value="UniProtKB-SubCell"/>
</dbReference>
<dbReference type="Pfam" id="PF00460">
    <property type="entry name" value="Flg_bb_rod"/>
    <property type="match status" value="1"/>
</dbReference>
<comment type="similarity">
    <text evidence="3">Belongs to the flagella basal body rod proteins family.</text>
</comment>